<reference evidence="7" key="1">
    <citation type="journal article" date="2022" name="Plant J.">
        <title>Strategies of tolerance reflected in two North American maple genomes.</title>
        <authorList>
            <person name="McEvoy S.L."/>
            <person name="Sezen U.U."/>
            <person name="Trouern-Trend A."/>
            <person name="McMahon S.M."/>
            <person name="Schaberg P.G."/>
            <person name="Yang J."/>
            <person name="Wegrzyn J.L."/>
            <person name="Swenson N.G."/>
        </authorList>
    </citation>
    <scope>NUCLEOTIDE SEQUENCE</scope>
    <source>
        <strain evidence="7">NS2018</strain>
    </source>
</reference>
<keyword evidence="1" id="KW-0479">Metal-binding</keyword>
<feature type="compositionally biased region" description="Basic and acidic residues" evidence="5">
    <location>
        <begin position="453"/>
        <end position="467"/>
    </location>
</feature>
<evidence type="ECO:0000256" key="2">
    <source>
        <dbReference type="ARBA" id="ARBA00022737"/>
    </source>
</evidence>
<dbReference type="InterPro" id="IPR032675">
    <property type="entry name" value="LRR_dom_sf"/>
</dbReference>
<dbReference type="PROSITE" id="PS50081">
    <property type="entry name" value="ZF_DAG_PE_2"/>
    <property type="match status" value="2"/>
</dbReference>
<dbReference type="InterPro" id="IPR001611">
    <property type="entry name" value="Leu-rich_rpt"/>
</dbReference>
<evidence type="ECO:0000256" key="3">
    <source>
        <dbReference type="ARBA" id="ARBA00022771"/>
    </source>
</evidence>
<dbReference type="SUPFAM" id="SSF57889">
    <property type="entry name" value="Cysteine-rich domain"/>
    <property type="match status" value="6"/>
</dbReference>
<dbReference type="SMART" id="SM00109">
    <property type="entry name" value="C1"/>
    <property type="match status" value="6"/>
</dbReference>
<keyword evidence="4" id="KW-0862">Zinc</keyword>
<feature type="domain" description="Phorbol-ester/DAG-type" evidence="6">
    <location>
        <begin position="723"/>
        <end position="771"/>
    </location>
</feature>
<sequence>MEIIKHFCHPDHPLKLVKSIEGSMVPNCDCCCEEMSFPGYACESTKNFALFLKTECKFYLHKSCAELAQEISHPLHPHPLTLVSDIPGSDDGNICDGCRYFYSEGFTYYCSWSCGFKLHPKCVSKVPDHEELLQQQTFKEVTQLYHFFHKHALNFCNLRESNEKDCCCCKQRIRGSAYCCLQCKFFIHESCKEIPKQVQHPFHPQHLLLAQALDDYYIFNIFIPGCNACKSSINGVRMSCNMCNFHLHVSCANPNRCAPRALKHKCHQHNMYYFVEDDDTTWYFKCNNCHEKCFKKSFYRCVECDFNLHLECIPIPSVVTVTQKHHHLLTLIDSVKEDNPLIQYLMDSNDKLDYSMDYYCDVCETPGNPRSLAYCCKECIYIAHVECTISEENTPPEIPSNMNITHGTEQKMSDEADHIIELQAAQSMSKKNGASTSLDSKCKDNEQLFSHPSHPDHKLTLLRHEESKEDESDDGSSEEKIKYCNGCNEVMCFPGYACHECKFYLHKSCSELPPNIQHPLHPHPLILLSKIPVSSISIRNGIICDGCRNLYKKGFTYYCSWSCGFNLHPKCASKVQDHQQTFINKEVTQLYHFCHKHALNFCNLRESNEKDCCCCKQRISGSAYCCLECEFFIHESCTEIPKQVRHPFHPQHLLLAQAIEVMGIFDEFKSLFRTLDSGRHCNACQLEIHGIKIGCIECSFNLHVSCANPNYRALEHKCHKHNMYYFVDDTIESFSYCNNCHEKCFKKSFYRCVECDFNLHLECIPIPSVVTVTQKHDHPLTLIDLVKEDNPLIQYLMDSNDKVDHSMDYYCDVCETPGNPKHHAYCCKECIYIAHVECIISKEVSTLLIDGSCLSLESHDNFMDHMQELQVLAVFNPKFTSITSSLLKMDKLLVLLLRSCNLLEDIAHIQKLQTLKVLEISGASQIKSLPEELFDGMTDLQSLNLSGLEIQTLPSLSNLKKLCLLILRRCSCLNKLLSLKELINLEILDLSSASSFVKFIDPTLSFLSNIQMIDLSGTAIGRLPKFHHLQNLTRIFELPSIASSLTELKLIGCSELLKLPCATALKNLELLDVSNSSKLSEIEDKSFQHLTYLHYLNLSKTKVENLPSFPNLKNLRQLLLKDCSLLKNLPDLEGLTGLEVLDISGCEKLDKLPNLNAFKKLEVLDLSGCIALKVEGTCPLSTCLV</sequence>
<feature type="domain" description="Phorbol-ester/DAG-type" evidence="6">
    <location>
        <begin position="463"/>
        <end position="517"/>
    </location>
</feature>
<keyword evidence="8" id="KW-1185">Reference proteome</keyword>
<dbReference type="Proteomes" id="UP001168877">
    <property type="component" value="Unassembled WGS sequence"/>
</dbReference>
<evidence type="ECO:0000256" key="5">
    <source>
        <dbReference type="SAM" id="MobiDB-lite"/>
    </source>
</evidence>
<dbReference type="Pfam" id="PF03107">
    <property type="entry name" value="C1_2"/>
    <property type="match status" value="2"/>
</dbReference>
<dbReference type="InterPro" id="IPR001965">
    <property type="entry name" value="Znf_PHD"/>
</dbReference>
<dbReference type="Pfam" id="PF13855">
    <property type="entry name" value="LRR_8"/>
    <property type="match status" value="1"/>
</dbReference>
<gene>
    <name evidence="7" type="ORF">LWI29_007725</name>
</gene>
<comment type="caution">
    <text evidence="7">The sequence shown here is derived from an EMBL/GenBank/DDBJ whole genome shotgun (WGS) entry which is preliminary data.</text>
</comment>
<dbReference type="SUPFAM" id="SSF52058">
    <property type="entry name" value="L domain-like"/>
    <property type="match status" value="1"/>
</dbReference>
<dbReference type="PANTHER" id="PTHR46288">
    <property type="entry name" value="PHORBOL-ESTER/DAG-TYPE DOMAIN-CONTAINING PROTEIN"/>
    <property type="match status" value="1"/>
</dbReference>
<dbReference type="InterPro" id="IPR004146">
    <property type="entry name" value="DC1"/>
</dbReference>
<accession>A0AA39SYB9</accession>
<dbReference type="InterPro" id="IPR002219">
    <property type="entry name" value="PKC_DAG/PE"/>
</dbReference>
<evidence type="ECO:0000259" key="6">
    <source>
        <dbReference type="PROSITE" id="PS50081"/>
    </source>
</evidence>
<feature type="region of interest" description="Disordered" evidence="5">
    <location>
        <begin position="446"/>
        <end position="478"/>
    </location>
</feature>
<dbReference type="SMART" id="SM00249">
    <property type="entry name" value="PHD"/>
    <property type="match status" value="4"/>
</dbReference>
<proteinExistence type="predicted"/>
<evidence type="ECO:0000256" key="4">
    <source>
        <dbReference type="ARBA" id="ARBA00022833"/>
    </source>
</evidence>
<evidence type="ECO:0000313" key="7">
    <source>
        <dbReference type="EMBL" id="KAK0599693.1"/>
    </source>
</evidence>
<keyword evidence="3" id="KW-0863">Zinc-finger</keyword>
<dbReference type="GO" id="GO:0008270">
    <property type="term" value="F:zinc ion binding"/>
    <property type="evidence" value="ECO:0007669"/>
    <property type="project" value="UniProtKB-KW"/>
</dbReference>
<dbReference type="PROSITE" id="PS51450">
    <property type="entry name" value="LRR"/>
    <property type="match status" value="1"/>
</dbReference>
<dbReference type="AlphaFoldDB" id="A0AA39SYB9"/>
<protein>
    <recommendedName>
        <fullName evidence="6">Phorbol-ester/DAG-type domain-containing protein</fullName>
    </recommendedName>
</protein>
<dbReference type="EMBL" id="JAUESC010000003">
    <property type="protein sequence ID" value="KAK0599693.1"/>
    <property type="molecule type" value="Genomic_DNA"/>
</dbReference>
<evidence type="ECO:0000313" key="8">
    <source>
        <dbReference type="Proteomes" id="UP001168877"/>
    </source>
</evidence>
<dbReference type="Gene3D" id="3.80.10.10">
    <property type="entry name" value="Ribonuclease Inhibitor"/>
    <property type="match status" value="2"/>
</dbReference>
<name>A0AA39SYB9_ACESA</name>
<organism evidence="7 8">
    <name type="scientific">Acer saccharum</name>
    <name type="common">Sugar maple</name>
    <dbReference type="NCBI Taxonomy" id="4024"/>
    <lineage>
        <taxon>Eukaryota</taxon>
        <taxon>Viridiplantae</taxon>
        <taxon>Streptophyta</taxon>
        <taxon>Embryophyta</taxon>
        <taxon>Tracheophyta</taxon>
        <taxon>Spermatophyta</taxon>
        <taxon>Magnoliopsida</taxon>
        <taxon>eudicotyledons</taxon>
        <taxon>Gunneridae</taxon>
        <taxon>Pentapetalae</taxon>
        <taxon>rosids</taxon>
        <taxon>malvids</taxon>
        <taxon>Sapindales</taxon>
        <taxon>Sapindaceae</taxon>
        <taxon>Hippocastanoideae</taxon>
        <taxon>Acereae</taxon>
        <taxon>Acer</taxon>
    </lineage>
</organism>
<evidence type="ECO:0000256" key="1">
    <source>
        <dbReference type="ARBA" id="ARBA00022723"/>
    </source>
</evidence>
<dbReference type="InterPro" id="IPR046349">
    <property type="entry name" value="C1-like_sf"/>
</dbReference>
<dbReference type="Gene3D" id="3.30.60.20">
    <property type="match status" value="1"/>
</dbReference>
<keyword evidence="2" id="KW-0677">Repeat</keyword>
<dbReference type="PANTHER" id="PTHR46288:SF86">
    <property type="entry name" value="PHORBOL-ESTER_DAG-TYPE DOMAIN-CONTAINING PROTEIN"/>
    <property type="match status" value="1"/>
</dbReference>
<reference evidence="7" key="2">
    <citation type="submission" date="2023-06" db="EMBL/GenBank/DDBJ databases">
        <authorList>
            <person name="Swenson N.G."/>
            <person name="Wegrzyn J.L."/>
            <person name="Mcevoy S.L."/>
        </authorList>
    </citation>
    <scope>NUCLEOTIDE SEQUENCE</scope>
    <source>
        <strain evidence="7">NS2018</strain>
        <tissue evidence="7">Leaf</tissue>
    </source>
</reference>